<dbReference type="EnsemblPlants" id="ONIVA02G12620.1">
    <property type="protein sequence ID" value="ONIVA02G12620.1"/>
    <property type="gene ID" value="ONIVA02G12620"/>
</dbReference>
<evidence type="ECO:0000256" key="1">
    <source>
        <dbReference type="SAM" id="MobiDB-lite"/>
    </source>
</evidence>
<dbReference type="HOGENOM" id="CLU_1226492_0_0_1"/>
<evidence type="ECO:0000313" key="3">
    <source>
        <dbReference type="Proteomes" id="UP000006591"/>
    </source>
</evidence>
<reference evidence="2" key="1">
    <citation type="submission" date="2015-04" db="UniProtKB">
        <authorList>
            <consortium name="EnsemblPlants"/>
        </authorList>
    </citation>
    <scope>IDENTIFICATION</scope>
    <source>
        <strain evidence="2">SL10</strain>
    </source>
</reference>
<accession>A0A0E0G4L2</accession>
<organism evidence="2">
    <name type="scientific">Oryza nivara</name>
    <name type="common">Indian wild rice</name>
    <name type="synonym">Oryza sativa f. spontanea</name>
    <dbReference type="NCBI Taxonomy" id="4536"/>
    <lineage>
        <taxon>Eukaryota</taxon>
        <taxon>Viridiplantae</taxon>
        <taxon>Streptophyta</taxon>
        <taxon>Embryophyta</taxon>
        <taxon>Tracheophyta</taxon>
        <taxon>Spermatophyta</taxon>
        <taxon>Magnoliopsida</taxon>
        <taxon>Liliopsida</taxon>
        <taxon>Poales</taxon>
        <taxon>Poaceae</taxon>
        <taxon>BOP clade</taxon>
        <taxon>Oryzoideae</taxon>
        <taxon>Oryzeae</taxon>
        <taxon>Oryzinae</taxon>
        <taxon>Oryza</taxon>
    </lineage>
</organism>
<dbReference type="Gramene" id="ONIVA02G12620.1">
    <property type="protein sequence ID" value="ONIVA02G12620.1"/>
    <property type="gene ID" value="ONIVA02G12620"/>
</dbReference>
<feature type="region of interest" description="Disordered" evidence="1">
    <location>
        <begin position="1"/>
        <end position="94"/>
    </location>
</feature>
<dbReference type="AlphaFoldDB" id="A0A0E0G4L2"/>
<evidence type="ECO:0000313" key="2">
    <source>
        <dbReference type="EnsemblPlants" id="ONIVA02G12620.1"/>
    </source>
</evidence>
<name>A0A0E0G4L2_ORYNI</name>
<dbReference type="Proteomes" id="UP000006591">
    <property type="component" value="Chromosome 2"/>
</dbReference>
<reference evidence="2" key="2">
    <citation type="submission" date="2018-04" db="EMBL/GenBank/DDBJ databases">
        <title>OnivRS2 (Oryza nivara Reference Sequence Version 2).</title>
        <authorList>
            <person name="Zhang J."/>
            <person name="Kudrna D."/>
            <person name="Lee S."/>
            <person name="Talag J."/>
            <person name="Rajasekar S."/>
            <person name="Welchert J."/>
            <person name="Hsing Y.-I."/>
            <person name="Wing R.A."/>
        </authorList>
    </citation>
    <scope>NUCLEOTIDE SEQUENCE [LARGE SCALE GENOMIC DNA]</scope>
    <source>
        <strain evidence="2">SL10</strain>
    </source>
</reference>
<feature type="compositionally biased region" description="Basic and acidic residues" evidence="1">
    <location>
        <begin position="65"/>
        <end position="87"/>
    </location>
</feature>
<protein>
    <submittedName>
        <fullName evidence="2">Uncharacterized protein</fullName>
    </submittedName>
</protein>
<sequence length="226" mass="25571">MDTFNPIPAKIGGARSAGRSTARSPAVRARRRRRWPPRLLAGRALEEEEEAWQPQPRLRAPALQIREREREREGRERWRELRGKEGEEVREEEEKEAAEGEHLCWSSMARFGYAPAIKNSPNKCGGSSMYHSVLSMSPHHQCLSPDETTRWINQASKSWGMDEGGEEEQRATTPDLKCQTMRTDTAVAVQSKKGRHSGVVEKDHGNTDEVVEFLEGMGAFGLSNFK</sequence>
<proteinExistence type="predicted"/>
<keyword evidence="3" id="KW-1185">Reference proteome</keyword>